<organism evidence="2 3">
    <name type="scientific">Pseudomonas silesiensis</name>
    <dbReference type="NCBI Taxonomy" id="1853130"/>
    <lineage>
        <taxon>Bacteria</taxon>
        <taxon>Pseudomonadati</taxon>
        <taxon>Pseudomonadota</taxon>
        <taxon>Gammaproteobacteria</taxon>
        <taxon>Pseudomonadales</taxon>
        <taxon>Pseudomonadaceae</taxon>
        <taxon>Pseudomonas</taxon>
    </lineage>
</organism>
<dbReference type="CDD" id="cd05232">
    <property type="entry name" value="UDP_G4E_4_SDR_e"/>
    <property type="match status" value="1"/>
</dbReference>
<dbReference type="AlphaFoldDB" id="A0A191YX57"/>
<gene>
    <name evidence="2" type="ORF">PMA3_20840</name>
</gene>
<dbReference type="SUPFAM" id="SSF51735">
    <property type="entry name" value="NAD(P)-binding Rossmann-fold domains"/>
    <property type="match status" value="1"/>
</dbReference>
<reference evidence="2 3" key="1">
    <citation type="journal article" date="2018" name="Syst. Appl. Microbiol.">
        <title>Pseudomonas silesiensis sp. nov. strain A3T isolated from a biological pesticide sewage treatment plant and analysis of the complete genome sequence.</title>
        <authorList>
            <person name="Kaminski M.A."/>
            <person name="Furmanczyk E.M."/>
            <person name="Sobczak A."/>
            <person name="Dziembowski A."/>
            <person name="Lipinski L."/>
        </authorList>
    </citation>
    <scope>NUCLEOTIDE SEQUENCE [LARGE SCALE GENOMIC DNA]</scope>
    <source>
        <strain evidence="2 3">A3</strain>
    </source>
</reference>
<dbReference type="Proteomes" id="UP000078354">
    <property type="component" value="Chromosome"/>
</dbReference>
<dbReference type="EMBL" id="CP014870">
    <property type="protein sequence ID" value="ANJ57472.1"/>
    <property type="molecule type" value="Genomic_DNA"/>
</dbReference>
<accession>A0A191YX57</accession>
<dbReference type="PROSITE" id="PS51257">
    <property type="entry name" value="PROKAR_LIPOPROTEIN"/>
    <property type="match status" value="1"/>
</dbReference>
<dbReference type="InterPro" id="IPR036291">
    <property type="entry name" value="NAD(P)-bd_dom_sf"/>
</dbReference>
<evidence type="ECO:0000259" key="1">
    <source>
        <dbReference type="Pfam" id="PF01370"/>
    </source>
</evidence>
<dbReference type="InterPro" id="IPR001509">
    <property type="entry name" value="Epimerase_deHydtase"/>
</dbReference>
<dbReference type="Gene3D" id="3.40.50.720">
    <property type="entry name" value="NAD(P)-binding Rossmann-like Domain"/>
    <property type="match status" value="1"/>
</dbReference>
<dbReference type="Pfam" id="PF01370">
    <property type="entry name" value="Epimerase"/>
    <property type="match status" value="1"/>
</dbReference>
<dbReference type="InterPro" id="IPR050177">
    <property type="entry name" value="Lipid_A_modif_metabolic_enz"/>
</dbReference>
<dbReference type="PANTHER" id="PTHR43245">
    <property type="entry name" value="BIFUNCTIONAL POLYMYXIN RESISTANCE PROTEIN ARNA"/>
    <property type="match status" value="1"/>
</dbReference>
<dbReference type="KEGG" id="psil:PMA3_20840"/>
<proteinExistence type="predicted"/>
<dbReference type="OrthoDB" id="9801056at2"/>
<dbReference type="PANTHER" id="PTHR43245:SF58">
    <property type="entry name" value="BLL5923 PROTEIN"/>
    <property type="match status" value="1"/>
</dbReference>
<name>A0A191YX57_9PSED</name>
<dbReference type="RefSeq" id="WP_064678963.1">
    <property type="nucleotide sequence ID" value="NZ_CP014870.1"/>
</dbReference>
<keyword evidence="3" id="KW-1185">Reference proteome</keyword>
<sequence length="321" mass="34870">MTKILVTGSSGFVGSCLIEKLIENVDFQVTALVRRAPAKTNECINYHCLADFAQIDAGHESLKNVDVVIHLASRVHVMNDTEVDPLAAFRAINVGHTLSLARSAAMSGAKRFIFVSSVKVNGEGTTPGRPYRETDTPNPVDFYGISKLEAEEGLRLVAAETGMEVVIIRPVLVYGPGVKANFESMMKWLRKGIPLPFGAIRNQRSLVALDNLVDLILTCVNHPAAADQTFLVSDGEDVSTTQLLVKLANALNSPSRLLPVPSWLLTASATLLGKKALSQRLCGSLQVDITKARLLLGWHPVLTLDQALRKTAVHFINEQNQ</sequence>
<dbReference type="STRING" id="1853130.PMA3_20840"/>
<feature type="domain" description="NAD-dependent epimerase/dehydratase" evidence="1">
    <location>
        <begin position="4"/>
        <end position="228"/>
    </location>
</feature>
<evidence type="ECO:0000313" key="3">
    <source>
        <dbReference type="Proteomes" id="UP000078354"/>
    </source>
</evidence>
<protein>
    <submittedName>
        <fullName evidence="2">NAD-dependent dehydratase</fullName>
    </submittedName>
</protein>
<evidence type="ECO:0000313" key="2">
    <source>
        <dbReference type="EMBL" id="ANJ57472.1"/>
    </source>
</evidence>